<evidence type="ECO:0000256" key="6">
    <source>
        <dbReference type="ARBA" id="ARBA00023136"/>
    </source>
</evidence>
<reference evidence="8" key="1">
    <citation type="submission" date="2020-02" db="EMBL/GenBank/DDBJ databases">
        <authorList>
            <person name="Chen W.-M."/>
        </authorList>
    </citation>
    <scope>NUCLEOTIDE SEQUENCE</scope>
    <source>
        <strain evidence="8">NBD-18</strain>
    </source>
</reference>
<feature type="transmembrane region" description="Helical" evidence="7">
    <location>
        <begin position="168"/>
        <end position="186"/>
    </location>
</feature>
<feature type="transmembrane region" description="Helical" evidence="7">
    <location>
        <begin position="113"/>
        <end position="136"/>
    </location>
</feature>
<gene>
    <name evidence="8" type="ORF">G3I67_08790</name>
</gene>
<feature type="transmembrane region" description="Helical" evidence="7">
    <location>
        <begin position="15"/>
        <end position="34"/>
    </location>
</feature>
<feature type="transmembrane region" description="Helical" evidence="7">
    <location>
        <begin position="76"/>
        <end position="107"/>
    </location>
</feature>
<evidence type="ECO:0000313" key="8">
    <source>
        <dbReference type="EMBL" id="NDY83326.1"/>
    </source>
</evidence>
<dbReference type="PANTHER" id="PTHR43663:SF1">
    <property type="entry name" value="CHROMATE TRANSPORTER"/>
    <property type="match status" value="1"/>
</dbReference>
<evidence type="ECO:0000256" key="1">
    <source>
        <dbReference type="ARBA" id="ARBA00004651"/>
    </source>
</evidence>
<comment type="similarity">
    <text evidence="2">Belongs to the chromate ion transporter (CHR) (TC 2.A.51) family.</text>
</comment>
<dbReference type="RefSeq" id="WP_163654394.1">
    <property type="nucleotide sequence ID" value="NZ_JAAGRN010000005.1"/>
</dbReference>
<dbReference type="InterPro" id="IPR052518">
    <property type="entry name" value="CHR_Transporter"/>
</dbReference>
<keyword evidence="5 7" id="KW-1133">Transmembrane helix</keyword>
<organism evidence="8">
    <name type="scientific">Sheuella amnicola</name>
    <dbReference type="NCBI Taxonomy" id="2707330"/>
    <lineage>
        <taxon>Bacteria</taxon>
        <taxon>Pseudomonadati</taxon>
        <taxon>Pseudomonadota</taxon>
        <taxon>Betaproteobacteria</taxon>
        <taxon>Burkholderiales</taxon>
        <taxon>Alcaligenaceae</taxon>
        <taxon>Sheuella</taxon>
    </lineage>
</organism>
<dbReference type="EMBL" id="JAAGRN010000005">
    <property type="protein sequence ID" value="NDY83326.1"/>
    <property type="molecule type" value="Genomic_DNA"/>
</dbReference>
<name>A0A6B2QXE6_9BURK</name>
<comment type="subcellular location">
    <subcellularLocation>
        <location evidence="1">Cell membrane</location>
        <topology evidence="1">Multi-pass membrane protein</topology>
    </subcellularLocation>
</comment>
<dbReference type="PANTHER" id="PTHR43663">
    <property type="entry name" value="CHROMATE TRANSPORT PROTEIN-RELATED"/>
    <property type="match status" value="1"/>
</dbReference>
<evidence type="ECO:0000256" key="3">
    <source>
        <dbReference type="ARBA" id="ARBA00022475"/>
    </source>
</evidence>
<dbReference type="Pfam" id="PF02417">
    <property type="entry name" value="Chromate_transp"/>
    <property type="match status" value="1"/>
</dbReference>
<dbReference type="InterPro" id="IPR003370">
    <property type="entry name" value="Chromate_transpt"/>
</dbReference>
<dbReference type="GO" id="GO:0005886">
    <property type="term" value="C:plasma membrane"/>
    <property type="evidence" value="ECO:0007669"/>
    <property type="project" value="UniProtKB-SubCell"/>
</dbReference>
<sequence length="190" mass="20243">MTPLSTSRPASLSDLFFSFSRLATQGFGGVLAYMERELVERKRWLTREEFLGEWAVARTMPGPAALNLTIMVGARYFGLMGAIAAIAGMFAIPTVLIIILAIGYANFGEHPRIIGALHGMGSVAAALFIATGLKLLTALKTNPLGLIICAAICIVTFTGIALLHWNVIHGMLGLGGLSCVMAYFKLKAKA</sequence>
<keyword evidence="3" id="KW-1003">Cell membrane</keyword>
<evidence type="ECO:0000256" key="4">
    <source>
        <dbReference type="ARBA" id="ARBA00022692"/>
    </source>
</evidence>
<protein>
    <submittedName>
        <fullName evidence="8">Chromate transporter</fullName>
    </submittedName>
</protein>
<dbReference type="GO" id="GO:0015109">
    <property type="term" value="F:chromate transmembrane transporter activity"/>
    <property type="evidence" value="ECO:0007669"/>
    <property type="project" value="InterPro"/>
</dbReference>
<evidence type="ECO:0000256" key="7">
    <source>
        <dbReference type="SAM" id="Phobius"/>
    </source>
</evidence>
<keyword evidence="6 7" id="KW-0472">Membrane</keyword>
<keyword evidence="4 7" id="KW-0812">Transmembrane</keyword>
<proteinExistence type="inferred from homology"/>
<evidence type="ECO:0000256" key="2">
    <source>
        <dbReference type="ARBA" id="ARBA00005262"/>
    </source>
</evidence>
<accession>A0A6B2QXE6</accession>
<comment type="caution">
    <text evidence="8">The sequence shown here is derived from an EMBL/GenBank/DDBJ whole genome shotgun (WGS) entry which is preliminary data.</text>
</comment>
<evidence type="ECO:0000256" key="5">
    <source>
        <dbReference type="ARBA" id="ARBA00022989"/>
    </source>
</evidence>
<dbReference type="AlphaFoldDB" id="A0A6B2QXE6"/>
<feature type="transmembrane region" description="Helical" evidence="7">
    <location>
        <begin position="143"/>
        <end position="162"/>
    </location>
</feature>